<comment type="caution">
    <text evidence="2">The sequence shown here is derived from an EMBL/GenBank/DDBJ whole genome shotgun (WGS) entry which is preliminary data.</text>
</comment>
<proteinExistence type="predicted"/>
<accession>A0A2M7SD64</accession>
<evidence type="ECO:0000313" key="2">
    <source>
        <dbReference type="EMBL" id="PIZ17497.1"/>
    </source>
</evidence>
<organism evidence="2 3">
    <name type="scientific">Candidatus Desantisbacteria bacterium CG_4_10_14_0_8_um_filter_48_22</name>
    <dbReference type="NCBI Taxonomy" id="1974543"/>
    <lineage>
        <taxon>Bacteria</taxon>
        <taxon>Candidatus Desantisiibacteriota</taxon>
    </lineage>
</organism>
<evidence type="ECO:0000313" key="3">
    <source>
        <dbReference type="Proteomes" id="UP000229307"/>
    </source>
</evidence>
<dbReference type="GO" id="GO:0016787">
    <property type="term" value="F:hydrolase activity"/>
    <property type="evidence" value="ECO:0007669"/>
    <property type="project" value="InterPro"/>
</dbReference>
<gene>
    <name evidence="2" type="ORF">COY52_04325</name>
</gene>
<protein>
    <recommendedName>
        <fullName evidence="1">3-keto-alpha-glucoside-1,2-lyase/3-keto-2-hydroxy-glucal hydratase domain-containing protein</fullName>
    </recommendedName>
</protein>
<dbReference type="Pfam" id="PF06439">
    <property type="entry name" value="3keto-disac_hyd"/>
    <property type="match status" value="1"/>
</dbReference>
<dbReference type="InterPro" id="IPR010496">
    <property type="entry name" value="AL/BT2_dom"/>
</dbReference>
<dbReference type="AlphaFoldDB" id="A0A2M7SD64"/>
<dbReference type="EMBL" id="PFMR01000111">
    <property type="protein sequence ID" value="PIZ17497.1"/>
    <property type="molecule type" value="Genomic_DNA"/>
</dbReference>
<dbReference type="Proteomes" id="UP000229307">
    <property type="component" value="Unassembled WGS sequence"/>
</dbReference>
<name>A0A2M7SD64_9BACT</name>
<evidence type="ECO:0000259" key="1">
    <source>
        <dbReference type="Pfam" id="PF06439"/>
    </source>
</evidence>
<dbReference type="Gene3D" id="2.60.120.560">
    <property type="entry name" value="Exo-inulinase, domain 1"/>
    <property type="match status" value="1"/>
</dbReference>
<feature type="domain" description="3-keto-alpha-glucoside-1,2-lyase/3-keto-2-hydroxy-glucal hydratase" evidence="1">
    <location>
        <begin position="40"/>
        <end position="201"/>
    </location>
</feature>
<sequence length="206" mass="23697">MKKAILFLMLTLAMVYGLWSMDCLSAERAEKVLFSDDFTKDSGKWEVYAGDWEIQKGEYVATEVGEGMAVAGDENWKNYAYEVKFRTDEPGTDSWLTSWVVFRVADPDNWYFVLLHHGNNFIEMGKRFNGQHVSWLQGINDKEVADPLKWQKMRIECKGANIKVFIDGKNYLDFTDPEPIENGKVGIKNTNCTCRIDDVKVTELPK</sequence>
<reference evidence="3" key="1">
    <citation type="submission" date="2017-09" db="EMBL/GenBank/DDBJ databases">
        <title>Depth-based differentiation of microbial function through sediment-hosted aquifers and enrichment of novel symbionts in the deep terrestrial subsurface.</title>
        <authorList>
            <person name="Probst A.J."/>
            <person name="Ladd B."/>
            <person name="Jarett J.K."/>
            <person name="Geller-Mcgrath D.E."/>
            <person name="Sieber C.M.K."/>
            <person name="Emerson J.B."/>
            <person name="Anantharaman K."/>
            <person name="Thomas B.C."/>
            <person name="Malmstrom R."/>
            <person name="Stieglmeier M."/>
            <person name="Klingl A."/>
            <person name="Woyke T."/>
            <person name="Ryan C.M."/>
            <person name="Banfield J.F."/>
        </authorList>
    </citation>
    <scope>NUCLEOTIDE SEQUENCE [LARGE SCALE GENOMIC DNA]</scope>
</reference>